<proteinExistence type="predicted"/>
<dbReference type="PANTHER" id="PTHR34501:SF9">
    <property type="entry name" value="MAJOR OUTER MEMBRANE PROTEIN P.IA"/>
    <property type="match status" value="1"/>
</dbReference>
<keyword evidence="10" id="KW-0998">Cell outer membrane</keyword>
<comment type="subunit">
    <text evidence="2">Homotrimer.</text>
</comment>
<evidence type="ECO:0000256" key="3">
    <source>
        <dbReference type="ARBA" id="ARBA00022448"/>
    </source>
</evidence>
<evidence type="ECO:0000256" key="10">
    <source>
        <dbReference type="ARBA" id="ARBA00023237"/>
    </source>
</evidence>
<evidence type="ECO:0000313" key="13">
    <source>
        <dbReference type="EMBL" id="VVD59695.1"/>
    </source>
</evidence>
<keyword evidence="5" id="KW-0812">Transmembrane</keyword>
<dbReference type="InterPro" id="IPR050298">
    <property type="entry name" value="Gram-neg_bact_OMP"/>
</dbReference>
<reference evidence="13 14" key="1">
    <citation type="submission" date="2019-08" db="EMBL/GenBank/DDBJ databases">
        <authorList>
            <person name="Peeters C."/>
        </authorList>
    </citation>
    <scope>NUCLEOTIDE SEQUENCE [LARGE SCALE GENOMIC DNA]</scope>
    <source>
        <strain evidence="13 14">LMG 31110</strain>
    </source>
</reference>
<dbReference type="GO" id="GO:0046930">
    <property type="term" value="C:pore complex"/>
    <property type="evidence" value="ECO:0007669"/>
    <property type="project" value="UniProtKB-KW"/>
</dbReference>
<dbReference type="GO" id="GO:0009279">
    <property type="term" value="C:cell outer membrane"/>
    <property type="evidence" value="ECO:0007669"/>
    <property type="project" value="UniProtKB-SubCell"/>
</dbReference>
<evidence type="ECO:0000256" key="9">
    <source>
        <dbReference type="ARBA" id="ARBA00023136"/>
    </source>
</evidence>
<keyword evidence="6 11" id="KW-0732">Signal</keyword>
<dbReference type="EMBL" id="CABPSJ010000001">
    <property type="protein sequence ID" value="VVD59695.1"/>
    <property type="molecule type" value="Genomic_DNA"/>
</dbReference>
<evidence type="ECO:0000256" key="7">
    <source>
        <dbReference type="ARBA" id="ARBA00023065"/>
    </source>
</evidence>
<comment type="subcellular location">
    <subcellularLocation>
        <location evidence="1">Cell outer membrane</location>
        <topology evidence="1">Multi-pass membrane protein</topology>
    </subcellularLocation>
</comment>
<keyword evidence="9" id="KW-0472">Membrane</keyword>
<evidence type="ECO:0000256" key="6">
    <source>
        <dbReference type="ARBA" id="ARBA00022729"/>
    </source>
</evidence>
<dbReference type="InterPro" id="IPR002299">
    <property type="entry name" value="Porin_Neis"/>
</dbReference>
<keyword evidence="8" id="KW-0626">Porin</keyword>
<dbReference type="AlphaFoldDB" id="A0A5E4R952"/>
<evidence type="ECO:0000256" key="8">
    <source>
        <dbReference type="ARBA" id="ARBA00023114"/>
    </source>
</evidence>
<name>A0A5E4R952_9BURK</name>
<protein>
    <submittedName>
        <fullName evidence="13">Porin</fullName>
    </submittedName>
</protein>
<keyword evidence="3" id="KW-0813">Transport</keyword>
<evidence type="ECO:0000256" key="11">
    <source>
        <dbReference type="SAM" id="SignalP"/>
    </source>
</evidence>
<dbReference type="PANTHER" id="PTHR34501">
    <property type="entry name" value="PROTEIN YDDL-RELATED"/>
    <property type="match status" value="1"/>
</dbReference>
<evidence type="ECO:0000256" key="4">
    <source>
        <dbReference type="ARBA" id="ARBA00022452"/>
    </source>
</evidence>
<dbReference type="Proteomes" id="UP000337189">
    <property type="component" value="Unassembled WGS sequence"/>
</dbReference>
<dbReference type="SUPFAM" id="SSF56935">
    <property type="entry name" value="Porins"/>
    <property type="match status" value="1"/>
</dbReference>
<evidence type="ECO:0000313" key="14">
    <source>
        <dbReference type="Proteomes" id="UP000337189"/>
    </source>
</evidence>
<dbReference type="InterPro" id="IPR023614">
    <property type="entry name" value="Porin_dom_sf"/>
</dbReference>
<dbReference type="Gene3D" id="2.40.160.10">
    <property type="entry name" value="Porin"/>
    <property type="match status" value="1"/>
</dbReference>
<dbReference type="GO" id="GO:0015288">
    <property type="term" value="F:porin activity"/>
    <property type="evidence" value="ECO:0007669"/>
    <property type="project" value="UniProtKB-KW"/>
</dbReference>
<feature type="signal peptide" evidence="11">
    <location>
        <begin position="1"/>
        <end position="20"/>
    </location>
</feature>
<evidence type="ECO:0000256" key="1">
    <source>
        <dbReference type="ARBA" id="ARBA00004571"/>
    </source>
</evidence>
<dbReference type="CDD" id="cd00342">
    <property type="entry name" value="gram_neg_porins"/>
    <property type="match status" value="1"/>
</dbReference>
<sequence>MKLRPLVLWAGLLAAGAAHAQSGVTIYGILDEYVGYIRSGTGTNVTSINDGGLFKSRFGFKGIEDLGGGYKTTFQLESGFNGNNGASTQSNRIFDRQAWVGMQTPAGEFRVGRQATAIFFTGLMNDYTGRTTYGSVMNDIGNPTQYDNDISWRSPRLSDLQLELHYAVPGIAGGSAARGIYQAALDYSHGPWRGGYAGLVALPDEKTAIYRNAIQYHNVYLNYNYGSGTIYLGYVRTNNVTSSANGNTATTILSNISNPNNSFAGTDPNVKRFYNIYQISVDYVISAAWRVGALYGELRDTSGGSAGARGGSVGAFYSLSVRTQIYSVASYLKNDKNAGFRFSGSGAPSGNLAGSDVNGKSQLGLQLGVLTKF</sequence>
<feature type="domain" description="Porin" evidence="12">
    <location>
        <begin position="12"/>
        <end position="336"/>
    </location>
</feature>
<evidence type="ECO:0000259" key="12">
    <source>
        <dbReference type="Pfam" id="PF13609"/>
    </source>
</evidence>
<evidence type="ECO:0000256" key="2">
    <source>
        <dbReference type="ARBA" id="ARBA00011233"/>
    </source>
</evidence>
<dbReference type="GO" id="GO:0006811">
    <property type="term" value="P:monoatomic ion transport"/>
    <property type="evidence" value="ECO:0007669"/>
    <property type="project" value="UniProtKB-KW"/>
</dbReference>
<dbReference type="InterPro" id="IPR033900">
    <property type="entry name" value="Gram_neg_porin_domain"/>
</dbReference>
<dbReference type="RefSeq" id="WP_051126420.1">
    <property type="nucleotide sequence ID" value="NZ_CABPSJ010000001.1"/>
</dbReference>
<accession>A0A5E4R952</accession>
<dbReference type="Pfam" id="PF13609">
    <property type="entry name" value="Porin_4"/>
    <property type="match status" value="1"/>
</dbReference>
<organism evidence="13 14">
    <name type="scientific">Pandoraea communis</name>
    <dbReference type="NCBI Taxonomy" id="2508297"/>
    <lineage>
        <taxon>Bacteria</taxon>
        <taxon>Pseudomonadati</taxon>
        <taxon>Pseudomonadota</taxon>
        <taxon>Betaproteobacteria</taxon>
        <taxon>Burkholderiales</taxon>
        <taxon>Burkholderiaceae</taxon>
        <taxon>Pandoraea</taxon>
    </lineage>
</organism>
<keyword evidence="4" id="KW-1134">Transmembrane beta strand</keyword>
<feature type="chain" id="PRO_5023056856" evidence="11">
    <location>
        <begin position="21"/>
        <end position="373"/>
    </location>
</feature>
<gene>
    <name evidence="13" type="ORF">PCO31110_00034</name>
</gene>
<evidence type="ECO:0000256" key="5">
    <source>
        <dbReference type="ARBA" id="ARBA00022692"/>
    </source>
</evidence>
<keyword evidence="7" id="KW-0406">Ion transport</keyword>
<dbReference type="PRINTS" id="PR00184">
    <property type="entry name" value="NEISSPPORIN"/>
</dbReference>